<comment type="cofactor">
    <cofactor evidence="5">
        <name>Mg(2+)</name>
        <dbReference type="ChEBI" id="CHEBI:18420"/>
    </cofactor>
    <text evidence="5">Binds 1 Mg(2+) ion per subunit.</text>
</comment>
<evidence type="ECO:0000313" key="8">
    <source>
        <dbReference type="Proteomes" id="UP001275436"/>
    </source>
</evidence>
<gene>
    <name evidence="7" type="primary">ykfB_2</name>
    <name evidence="7" type="ORF">MACH08_34340</name>
</gene>
<dbReference type="EC" id="5.1.1.-" evidence="5"/>
<dbReference type="InterPro" id="IPR013342">
    <property type="entry name" value="Mandelate_racemase_C"/>
</dbReference>
<dbReference type="SFLD" id="SFLDS00001">
    <property type="entry name" value="Enolase"/>
    <property type="match status" value="2"/>
</dbReference>
<evidence type="ECO:0000256" key="1">
    <source>
        <dbReference type="ARBA" id="ARBA00008031"/>
    </source>
</evidence>
<comment type="caution">
    <text evidence="7">The sequence shown here is derived from an EMBL/GenBank/DDBJ whole genome shotgun (WGS) entry which is preliminary data.</text>
</comment>
<dbReference type="InterPro" id="IPR036849">
    <property type="entry name" value="Enolase-like_C_sf"/>
</dbReference>
<dbReference type="Proteomes" id="UP001275436">
    <property type="component" value="Unassembled WGS sequence"/>
</dbReference>
<keyword evidence="8" id="KW-1185">Reference proteome</keyword>
<keyword evidence="4 5" id="KW-0413">Isomerase</keyword>
<evidence type="ECO:0000259" key="6">
    <source>
        <dbReference type="SMART" id="SM00922"/>
    </source>
</evidence>
<comment type="similarity">
    <text evidence="1 5">Belongs to the mandelate racemase/muconate lactonizing enzyme family.</text>
</comment>
<name>A0ABQ5TNK0_9BACI</name>
<dbReference type="Pfam" id="PF02746">
    <property type="entry name" value="MR_MLE_N"/>
    <property type="match status" value="1"/>
</dbReference>
<dbReference type="SFLD" id="SFLDF00010">
    <property type="entry name" value="dipeptide_epimerase"/>
    <property type="match status" value="1"/>
</dbReference>
<dbReference type="SUPFAM" id="SSF51604">
    <property type="entry name" value="Enolase C-terminal domain-like"/>
    <property type="match status" value="1"/>
</dbReference>
<keyword evidence="3 5" id="KW-0460">Magnesium</keyword>
<sequence>MKITNLETFIGSVPLHTPFKTALRTVTVAESIIVKLTSEDGYIGWGEAPPTHVITGDSLASIEYAINQVIKPLLLGTSLSAYERIFEQLQACMIGNTSAKAAVDMAVFDLLAQYAKLPLYQYLGGYQSEIETDYTVSVNTVEEMVRDANQYKLNGFSILKIKVGKDQIETDMERIKAIRRAVGNEVRIRLDANQGWKPKEAVQVIQKMEDLQLNIELVEQPVAARDIEGLRYITERTETPIMADESVFSIYDARQVLENKAADLINIKLMKSGGIHQARKIATLAQSYGIECMVGSMIETKLGISAAAHFAASHPVVTKFDFDAPLMLSGDLVHGGVNYKGSHLSFSKNYGLGISGIRSTFLKKTE</sequence>
<dbReference type="SUPFAM" id="SSF54826">
    <property type="entry name" value="Enolase N-terminal domain-like"/>
    <property type="match status" value="1"/>
</dbReference>
<dbReference type="Gene3D" id="3.30.390.10">
    <property type="entry name" value="Enolase-like, N-terminal domain"/>
    <property type="match status" value="1"/>
</dbReference>
<dbReference type="Gene3D" id="3.20.20.120">
    <property type="entry name" value="Enolase-like C-terminal domain"/>
    <property type="match status" value="1"/>
</dbReference>
<feature type="domain" description="Mandelate racemase/muconate lactonizing enzyme C-terminal" evidence="6">
    <location>
        <begin position="141"/>
        <end position="240"/>
    </location>
</feature>
<dbReference type="InterPro" id="IPR029017">
    <property type="entry name" value="Enolase-like_N"/>
</dbReference>
<dbReference type="PANTHER" id="PTHR48073:SF2">
    <property type="entry name" value="O-SUCCINYLBENZOATE SYNTHASE"/>
    <property type="match status" value="1"/>
</dbReference>
<dbReference type="SFLD" id="SFLDF00009">
    <property type="entry name" value="o-succinylbenzoate_synthase"/>
    <property type="match status" value="1"/>
</dbReference>
<organism evidence="7 8">
    <name type="scientific">Oceanobacillus kimchii</name>
    <dbReference type="NCBI Taxonomy" id="746691"/>
    <lineage>
        <taxon>Bacteria</taxon>
        <taxon>Bacillati</taxon>
        <taxon>Bacillota</taxon>
        <taxon>Bacilli</taxon>
        <taxon>Bacillales</taxon>
        <taxon>Bacillaceae</taxon>
        <taxon>Oceanobacillus</taxon>
    </lineage>
</organism>
<dbReference type="RefSeq" id="WP_077596996.1">
    <property type="nucleotide sequence ID" value="NZ_BSKO01000001.1"/>
</dbReference>
<protein>
    <recommendedName>
        <fullName evidence="5">Dipeptide epimerase</fullName>
        <ecNumber evidence="5">5.1.1.-</ecNumber>
    </recommendedName>
</protein>
<evidence type="ECO:0000256" key="2">
    <source>
        <dbReference type="ARBA" id="ARBA00022723"/>
    </source>
</evidence>
<keyword evidence="2 5" id="KW-0479">Metal-binding</keyword>
<proteinExistence type="inferred from homology"/>
<dbReference type="InterPro" id="IPR034603">
    <property type="entry name" value="Dipeptide_epimerase"/>
</dbReference>
<dbReference type="SFLD" id="SFLDG00180">
    <property type="entry name" value="muconate_cycloisomerase"/>
    <property type="match status" value="2"/>
</dbReference>
<dbReference type="InterPro" id="IPR013341">
    <property type="entry name" value="Mandelate_racemase_N_dom"/>
</dbReference>
<evidence type="ECO:0000313" key="7">
    <source>
        <dbReference type="EMBL" id="GLO67650.1"/>
    </source>
</evidence>
<evidence type="ECO:0000256" key="3">
    <source>
        <dbReference type="ARBA" id="ARBA00022842"/>
    </source>
</evidence>
<dbReference type="PANTHER" id="PTHR48073">
    <property type="entry name" value="O-SUCCINYLBENZOATE SYNTHASE-RELATED"/>
    <property type="match status" value="1"/>
</dbReference>
<evidence type="ECO:0000256" key="4">
    <source>
        <dbReference type="ARBA" id="ARBA00023235"/>
    </source>
</evidence>
<reference evidence="7 8" key="1">
    <citation type="submission" date="2023-02" db="EMBL/GenBank/DDBJ databases">
        <title>Oceanobacillus kimchii IFOP_LL358 isolated form Alexandrium catenella lab strain.</title>
        <authorList>
            <person name="Gajardo G."/>
            <person name="Ueki S."/>
            <person name="Maruyama F."/>
        </authorList>
    </citation>
    <scope>NUCLEOTIDE SEQUENCE [LARGE SCALE GENOMIC DNA]</scope>
    <source>
        <strain evidence="7 8">IFOP_LL358</strain>
    </source>
</reference>
<dbReference type="EMBL" id="BSKO01000001">
    <property type="protein sequence ID" value="GLO67650.1"/>
    <property type="molecule type" value="Genomic_DNA"/>
</dbReference>
<accession>A0ABQ5TNK0</accession>
<evidence type="ECO:0000256" key="5">
    <source>
        <dbReference type="RuleBase" id="RU366006"/>
    </source>
</evidence>
<dbReference type="InterPro" id="IPR029065">
    <property type="entry name" value="Enolase_C-like"/>
</dbReference>
<dbReference type="Pfam" id="PF13378">
    <property type="entry name" value="MR_MLE_C"/>
    <property type="match status" value="1"/>
</dbReference>
<dbReference type="CDD" id="cd03319">
    <property type="entry name" value="L-Ala-DL-Glu_epimerase"/>
    <property type="match status" value="1"/>
</dbReference>
<dbReference type="SMART" id="SM00922">
    <property type="entry name" value="MR_MLE"/>
    <property type="match status" value="1"/>
</dbReference>